<evidence type="ECO:0000256" key="6">
    <source>
        <dbReference type="ARBA" id="ARBA00022729"/>
    </source>
</evidence>
<evidence type="ECO:0000256" key="11">
    <source>
        <dbReference type="SAM" id="SignalP"/>
    </source>
</evidence>
<dbReference type="PROSITE" id="PS52035">
    <property type="entry name" value="PEPTIDASE_M14"/>
    <property type="match status" value="1"/>
</dbReference>
<accession>G4ZPC4</accession>
<dbReference type="Gene3D" id="3.40.630.10">
    <property type="entry name" value="Zn peptidases"/>
    <property type="match status" value="1"/>
</dbReference>
<evidence type="ECO:0000256" key="7">
    <source>
        <dbReference type="ARBA" id="ARBA00022801"/>
    </source>
</evidence>
<dbReference type="PANTHER" id="PTHR11705:SF143">
    <property type="entry name" value="SLL0236 PROTEIN"/>
    <property type="match status" value="1"/>
</dbReference>
<evidence type="ECO:0000256" key="1">
    <source>
        <dbReference type="ARBA" id="ARBA00001947"/>
    </source>
</evidence>
<comment type="cofactor">
    <cofactor evidence="1">
        <name>Zn(2+)</name>
        <dbReference type="ChEBI" id="CHEBI:29105"/>
    </cofactor>
</comment>
<dbReference type="KEGG" id="psoj:PHYSODRAFT_508327"/>
<keyword evidence="4" id="KW-0645">Protease</keyword>
<dbReference type="SMART" id="SM00631">
    <property type="entry name" value="Zn_pept"/>
    <property type="match status" value="1"/>
</dbReference>
<dbReference type="SUPFAM" id="SSF53187">
    <property type="entry name" value="Zn-dependent exopeptidases"/>
    <property type="match status" value="1"/>
</dbReference>
<gene>
    <name evidence="13" type="ORF">PHYSODRAFT_508327</name>
</gene>
<dbReference type="FunFam" id="3.40.630.10:FF:000084">
    <property type="entry name" value="Carboxypeptidase B2"/>
    <property type="match status" value="1"/>
</dbReference>
<feature type="active site" description="Proton donor/acceptor" evidence="10">
    <location>
        <position position="446"/>
    </location>
</feature>
<feature type="signal peptide" evidence="11">
    <location>
        <begin position="1"/>
        <end position="23"/>
    </location>
</feature>
<dbReference type="STRING" id="1094619.G4ZPC4"/>
<dbReference type="GO" id="GO:0005615">
    <property type="term" value="C:extracellular space"/>
    <property type="evidence" value="ECO:0007669"/>
    <property type="project" value="TreeGrafter"/>
</dbReference>
<keyword evidence="5" id="KW-0479">Metal-binding</keyword>
<dbReference type="GO" id="GO:0004181">
    <property type="term" value="F:metallocarboxypeptidase activity"/>
    <property type="evidence" value="ECO:0007669"/>
    <property type="project" value="InterPro"/>
</dbReference>
<dbReference type="GO" id="GO:0006508">
    <property type="term" value="P:proteolysis"/>
    <property type="evidence" value="ECO:0007669"/>
    <property type="project" value="UniProtKB-KW"/>
</dbReference>
<dbReference type="GeneID" id="20658853"/>
<evidence type="ECO:0000313" key="14">
    <source>
        <dbReference type="Proteomes" id="UP000002640"/>
    </source>
</evidence>
<evidence type="ECO:0000256" key="10">
    <source>
        <dbReference type="PROSITE-ProRule" id="PRU01379"/>
    </source>
</evidence>
<evidence type="ECO:0000256" key="4">
    <source>
        <dbReference type="ARBA" id="ARBA00022670"/>
    </source>
</evidence>
<dbReference type="EMBL" id="JH159155">
    <property type="protein sequence ID" value="EGZ15458.1"/>
    <property type="molecule type" value="Genomic_DNA"/>
</dbReference>
<dbReference type="PANTHER" id="PTHR11705">
    <property type="entry name" value="PROTEASE FAMILY M14 CARBOXYPEPTIDASE A,B"/>
    <property type="match status" value="1"/>
</dbReference>
<proteinExistence type="inferred from homology"/>
<dbReference type="GO" id="GO:0008270">
    <property type="term" value="F:zinc ion binding"/>
    <property type="evidence" value="ECO:0007669"/>
    <property type="project" value="InterPro"/>
</dbReference>
<comment type="similarity">
    <text evidence="2 10">Belongs to the peptidase M14 family.</text>
</comment>
<dbReference type="RefSeq" id="XP_009529207.1">
    <property type="nucleotide sequence ID" value="XM_009530912.1"/>
</dbReference>
<protein>
    <recommendedName>
        <fullName evidence="12">Peptidase M14 domain-containing protein</fullName>
    </recommendedName>
</protein>
<keyword evidence="3" id="KW-0121">Carboxypeptidase</keyword>
<dbReference type="InterPro" id="IPR000834">
    <property type="entry name" value="Peptidase_M14"/>
</dbReference>
<dbReference type="AlphaFoldDB" id="G4ZPC4"/>
<reference evidence="13 14" key="1">
    <citation type="journal article" date="2006" name="Science">
        <title>Phytophthora genome sequences uncover evolutionary origins and mechanisms of pathogenesis.</title>
        <authorList>
            <person name="Tyler B.M."/>
            <person name="Tripathy S."/>
            <person name="Zhang X."/>
            <person name="Dehal P."/>
            <person name="Jiang R.H."/>
            <person name="Aerts A."/>
            <person name="Arredondo F.D."/>
            <person name="Baxter L."/>
            <person name="Bensasson D."/>
            <person name="Beynon J.L."/>
            <person name="Chapman J."/>
            <person name="Damasceno C.M."/>
            <person name="Dorrance A.E."/>
            <person name="Dou D."/>
            <person name="Dickerman A.W."/>
            <person name="Dubchak I.L."/>
            <person name="Garbelotto M."/>
            <person name="Gijzen M."/>
            <person name="Gordon S.G."/>
            <person name="Govers F."/>
            <person name="Grunwald N.J."/>
            <person name="Huang W."/>
            <person name="Ivors K.L."/>
            <person name="Jones R.W."/>
            <person name="Kamoun S."/>
            <person name="Krampis K."/>
            <person name="Lamour K.H."/>
            <person name="Lee M.K."/>
            <person name="McDonald W.H."/>
            <person name="Medina M."/>
            <person name="Meijer H.J."/>
            <person name="Nordberg E.K."/>
            <person name="Maclean D.J."/>
            <person name="Ospina-Giraldo M.D."/>
            <person name="Morris P.F."/>
            <person name="Phuntumart V."/>
            <person name="Putnam N.H."/>
            <person name="Rash S."/>
            <person name="Rose J.K."/>
            <person name="Sakihama Y."/>
            <person name="Salamov A.A."/>
            <person name="Savidor A."/>
            <person name="Scheuring C.F."/>
            <person name="Smith B.M."/>
            <person name="Sobral B.W."/>
            <person name="Terry A."/>
            <person name="Torto-Alalibo T.A."/>
            <person name="Win J."/>
            <person name="Xu Z."/>
            <person name="Zhang H."/>
            <person name="Grigoriev I.V."/>
            <person name="Rokhsar D.S."/>
            <person name="Boore J.L."/>
        </authorList>
    </citation>
    <scope>NUCLEOTIDE SEQUENCE [LARGE SCALE GENOMIC DNA]</scope>
    <source>
        <strain evidence="13 14">P6497</strain>
    </source>
</reference>
<dbReference type="SMR" id="G4ZPC4"/>
<evidence type="ECO:0000256" key="3">
    <source>
        <dbReference type="ARBA" id="ARBA00022645"/>
    </source>
</evidence>
<sequence length="499" mass="55640">MKVWSVLYVAAALLSPLLEECNASAAAHRHHHASRYRYTIEGTKAGMDAALRTARGHLDIRSIKAIQDTDQPVTADTQVRADVVGSDKDVEAFAAAGELHSTTDIHMGKHIRGKVSTASSPLKVLKHKEYNEAQVVAKDRGEVTACLERTEGYLDALKETDNGSSSGVVYTESPFFECFRPSHEVFDFLDTLTEQNPQFITKYEIVSVTYEGQSIPAFKISTNSGETSEKKVLYTQALIHAREWQAGAATFYTMASMLDGLRAGDEAVTSLFNKVDWYFVPIVNIDGYQYTWEVDRMWRTNRHITKVNGRDAGVDLNRNWPPKEYFNLDPSDVDEETYPGEYPLSEPSTAGLFNFITSLESLSGLVDMHTFGGQVLRPFSNQPGEGAEPFGSRMRALGDSVRKALSTKPEVQYQSETGAYLYKAYGCFDDGMFLQFNLTVPALTIEVEGDDFVSPQSSIRPVGANMYLGLRQFAHEALEYSKFVEEMYADDSDSYSDEE</sequence>
<feature type="chain" id="PRO_5003472278" description="Peptidase M14 domain-containing protein" evidence="11">
    <location>
        <begin position="24"/>
        <end position="499"/>
    </location>
</feature>
<keyword evidence="14" id="KW-1185">Reference proteome</keyword>
<evidence type="ECO:0000256" key="9">
    <source>
        <dbReference type="ARBA" id="ARBA00023049"/>
    </source>
</evidence>
<dbReference type="Pfam" id="PF00246">
    <property type="entry name" value="Peptidase_M14"/>
    <property type="match status" value="1"/>
</dbReference>
<keyword evidence="9" id="KW-0482">Metalloprotease</keyword>
<feature type="domain" description="Peptidase M14" evidence="12">
    <location>
        <begin position="178"/>
        <end position="477"/>
    </location>
</feature>
<keyword evidence="7" id="KW-0378">Hydrolase</keyword>
<evidence type="ECO:0000256" key="5">
    <source>
        <dbReference type="ARBA" id="ARBA00022723"/>
    </source>
</evidence>
<evidence type="ECO:0000256" key="2">
    <source>
        <dbReference type="ARBA" id="ARBA00005988"/>
    </source>
</evidence>
<evidence type="ECO:0000259" key="12">
    <source>
        <dbReference type="PROSITE" id="PS52035"/>
    </source>
</evidence>
<evidence type="ECO:0000313" key="13">
    <source>
        <dbReference type="EMBL" id="EGZ15458.1"/>
    </source>
</evidence>
<dbReference type="InParanoid" id="G4ZPC4"/>
<dbReference type="OMA" id="MVQPKDQ"/>
<evidence type="ECO:0000256" key="8">
    <source>
        <dbReference type="ARBA" id="ARBA00022833"/>
    </source>
</evidence>
<name>G4ZPC4_PHYSP</name>
<keyword evidence="6 11" id="KW-0732">Signal</keyword>
<keyword evidence="8" id="KW-0862">Zinc</keyword>
<organism evidence="13 14">
    <name type="scientific">Phytophthora sojae (strain P6497)</name>
    <name type="common">Soybean stem and root rot agent</name>
    <name type="synonym">Phytophthora megasperma f. sp. glycines</name>
    <dbReference type="NCBI Taxonomy" id="1094619"/>
    <lineage>
        <taxon>Eukaryota</taxon>
        <taxon>Sar</taxon>
        <taxon>Stramenopiles</taxon>
        <taxon>Oomycota</taxon>
        <taxon>Peronosporomycetes</taxon>
        <taxon>Peronosporales</taxon>
        <taxon>Peronosporaceae</taxon>
        <taxon>Phytophthora</taxon>
    </lineage>
</organism>
<dbReference type="Proteomes" id="UP000002640">
    <property type="component" value="Unassembled WGS sequence"/>
</dbReference>